<dbReference type="NCBIfam" id="TIGR00229">
    <property type="entry name" value="sensory_box"/>
    <property type="match status" value="1"/>
</dbReference>
<dbReference type="Gene3D" id="1.20.120.160">
    <property type="entry name" value="HPT domain"/>
    <property type="match status" value="1"/>
</dbReference>
<dbReference type="SUPFAM" id="SSF47384">
    <property type="entry name" value="Homodimeric domain of signal transducing histidine kinase"/>
    <property type="match status" value="1"/>
</dbReference>
<comment type="catalytic activity">
    <reaction evidence="1">
        <text>ATP + protein L-histidine = ADP + protein N-phospho-L-histidine.</text>
        <dbReference type="EC" id="2.7.13.3"/>
    </reaction>
</comment>
<dbReference type="SMART" id="SM00387">
    <property type="entry name" value="HATPase_c"/>
    <property type="match status" value="1"/>
</dbReference>
<dbReference type="InterPro" id="IPR035965">
    <property type="entry name" value="PAS-like_dom_sf"/>
</dbReference>
<dbReference type="InterPro" id="IPR013655">
    <property type="entry name" value="PAS_fold_3"/>
</dbReference>
<gene>
    <name evidence="15" type="ORF">GCM10007935_13270</name>
</gene>
<dbReference type="Pfam" id="PF01627">
    <property type="entry name" value="Hpt"/>
    <property type="match status" value="1"/>
</dbReference>
<dbReference type="Pfam" id="PF00989">
    <property type="entry name" value="PAS"/>
    <property type="match status" value="1"/>
</dbReference>
<dbReference type="InterPro" id="IPR008207">
    <property type="entry name" value="Sig_transdc_His_kin_Hpt_dom"/>
</dbReference>
<keyword evidence="5" id="KW-0418">Kinase</keyword>
<keyword evidence="16" id="KW-1185">Reference proteome</keyword>
<evidence type="ECO:0000256" key="5">
    <source>
        <dbReference type="ARBA" id="ARBA00022777"/>
    </source>
</evidence>
<dbReference type="InterPro" id="IPR036641">
    <property type="entry name" value="HPT_dom_sf"/>
</dbReference>
<evidence type="ECO:0000259" key="12">
    <source>
        <dbReference type="PROSITE" id="PS50112"/>
    </source>
</evidence>
<evidence type="ECO:0000313" key="15">
    <source>
        <dbReference type="EMBL" id="GLS13897.1"/>
    </source>
</evidence>
<dbReference type="PANTHER" id="PTHR45339">
    <property type="entry name" value="HYBRID SIGNAL TRANSDUCTION HISTIDINE KINASE J"/>
    <property type="match status" value="1"/>
</dbReference>
<feature type="coiled-coil region" evidence="9">
    <location>
        <begin position="521"/>
        <end position="552"/>
    </location>
</feature>
<keyword evidence="4" id="KW-0808">Transferase</keyword>
<dbReference type="SMART" id="SM00091">
    <property type="entry name" value="PAS"/>
    <property type="match status" value="3"/>
</dbReference>
<dbReference type="PROSITE" id="PS50113">
    <property type="entry name" value="PAC"/>
    <property type="match status" value="1"/>
</dbReference>
<feature type="domain" description="HPt" evidence="14">
    <location>
        <begin position="1101"/>
        <end position="1198"/>
    </location>
</feature>
<dbReference type="CDD" id="cd00088">
    <property type="entry name" value="HPT"/>
    <property type="match status" value="1"/>
</dbReference>
<dbReference type="Gene3D" id="1.10.287.130">
    <property type="match status" value="1"/>
</dbReference>
<dbReference type="PROSITE" id="PS50112">
    <property type="entry name" value="PAS"/>
    <property type="match status" value="3"/>
</dbReference>
<organism evidence="15 16">
    <name type="scientific">Hydrogenophaga electricum</name>
    <dbReference type="NCBI Taxonomy" id="1230953"/>
    <lineage>
        <taxon>Bacteria</taxon>
        <taxon>Pseudomonadati</taxon>
        <taxon>Pseudomonadota</taxon>
        <taxon>Betaproteobacteria</taxon>
        <taxon>Burkholderiales</taxon>
        <taxon>Comamonadaceae</taxon>
        <taxon>Hydrogenophaga</taxon>
    </lineage>
</organism>
<dbReference type="SUPFAM" id="SSF55785">
    <property type="entry name" value="PYP-like sensor domain (PAS domain)"/>
    <property type="match status" value="3"/>
</dbReference>
<proteinExistence type="predicted"/>
<feature type="modified residue" description="Phosphohistidine" evidence="7">
    <location>
        <position position="1140"/>
    </location>
</feature>
<dbReference type="SMART" id="SM00073">
    <property type="entry name" value="HPT"/>
    <property type="match status" value="1"/>
</dbReference>
<comment type="caution">
    <text evidence="15">The sequence shown here is derived from an EMBL/GenBank/DDBJ whole genome shotgun (WGS) entry which is preliminary data.</text>
</comment>
<dbReference type="SUPFAM" id="SSF47226">
    <property type="entry name" value="Histidine-containing phosphotransfer domain, HPT domain"/>
    <property type="match status" value="1"/>
</dbReference>
<dbReference type="EC" id="2.7.13.3" evidence="2"/>
<dbReference type="RefSeq" id="WP_284307171.1">
    <property type="nucleotide sequence ID" value="NZ_BSPB01000007.1"/>
</dbReference>
<feature type="domain" description="PAS" evidence="12">
    <location>
        <begin position="169"/>
        <end position="242"/>
    </location>
</feature>
<dbReference type="InterPro" id="IPR004358">
    <property type="entry name" value="Sig_transdc_His_kin-like_C"/>
</dbReference>
<dbReference type="SUPFAM" id="SSF55781">
    <property type="entry name" value="GAF domain-like"/>
    <property type="match status" value="1"/>
</dbReference>
<evidence type="ECO:0000256" key="4">
    <source>
        <dbReference type="ARBA" id="ARBA00022679"/>
    </source>
</evidence>
<reference evidence="16" key="1">
    <citation type="journal article" date="2019" name="Int. J. Syst. Evol. Microbiol.">
        <title>The Global Catalogue of Microorganisms (GCM) 10K type strain sequencing project: providing services to taxonomists for standard genome sequencing and annotation.</title>
        <authorList>
            <consortium name="The Broad Institute Genomics Platform"/>
            <consortium name="The Broad Institute Genome Sequencing Center for Infectious Disease"/>
            <person name="Wu L."/>
            <person name="Ma J."/>
        </authorList>
    </citation>
    <scope>NUCLEOTIDE SEQUENCE [LARGE SCALE GENOMIC DNA]</scope>
    <source>
        <strain evidence="16">NBRC 109341</strain>
    </source>
</reference>
<dbReference type="Pfam" id="PF00072">
    <property type="entry name" value="Response_reg"/>
    <property type="match status" value="2"/>
</dbReference>
<dbReference type="InterPro" id="IPR003661">
    <property type="entry name" value="HisK_dim/P_dom"/>
</dbReference>
<dbReference type="PROSITE" id="PS50110">
    <property type="entry name" value="RESPONSE_REGULATORY"/>
    <property type="match status" value="2"/>
</dbReference>
<feature type="domain" description="PAS" evidence="12">
    <location>
        <begin position="299"/>
        <end position="339"/>
    </location>
</feature>
<dbReference type="Proteomes" id="UP001156903">
    <property type="component" value="Unassembled WGS sequence"/>
</dbReference>
<evidence type="ECO:0000259" key="10">
    <source>
        <dbReference type="PROSITE" id="PS50109"/>
    </source>
</evidence>
<evidence type="ECO:0000256" key="2">
    <source>
        <dbReference type="ARBA" id="ARBA00012438"/>
    </source>
</evidence>
<evidence type="ECO:0000259" key="13">
    <source>
        <dbReference type="PROSITE" id="PS50113"/>
    </source>
</evidence>
<dbReference type="Pfam" id="PF08447">
    <property type="entry name" value="PAS_3"/>
    <property type="match status" value="1"/>
</dbReference>
<dbReference type="CDD" id="cd00130">
    <property type="entry name" value="PAS"/>
    <property type="match status" value="2"/>
</dbReference>
<dbReference type="Gene3D" id="3.40.50.2300">
    <property type="match status" value="2"/>
</dbReference>
<dbReference type="InterPro" id="IPR000700">
    <property type="entry name" value="PAS-assoc_C"/>
</dbReference>
<dbReference type="PROSITE" id="PS50894">
    <property type="entry name" value="HPT"/>
    <property type="match status" value="1"/>
</dbReference>
<dbReference type="InterPro" id="IPR013767">
    <property type="entry name" value="PAS_fold"/>
</dbReference>
<dbReference type="EMBL" id="BSPB01000007">
    <property type="protein sequence ID" value="GLS13897.1"/>
    <property type="molecule type" value="Genomic_DNA"/>
</dbReference>
<evidence type="ECO:0000259" key="11">
    <source>
        <dbReference type="PROSITE" id="PS50110"/>
    </source>
</evidence>
<dbReference type="Pfam" id="PF02518">
    <property type="entry name" value="HATPase_c"/>
    <property type="match status" value="1"/>
</dbReference>
<evidence type="ECO:0000256" key="1">
    <source>
        <dbReference type="ARBA" id="ARBA00000085"/>
    </source>
</evidence>
<evidence type="ECO:0000256" key="6">
    <source>
        <dbReference type="ARBA" id="ARBA00023012"/>
    </source>
</evidence>
<accession>A0ABQ6C1N4</accession>
<dbReference type="InterPro" id="IPR003018">
    <property type="entry name" value="GAF"/>
</dbReference>
<dbReference type="SUPFAM" id="SSF52172">
    <property type="entry name" value="CheY-like"/>
    <property type="match status" value="2"/>
</dbReference>
<evidence type="ECO:0000256" key="9">
    <source>
        <dbReference type="SAM" id="Coils"/>
    </source>
</evidence>
<dbReference type="InterPro" id="IPR029016">
    <property type="entry name" value="GAF-like_dom_sf"/>
</dbReference>
<protein>
    <recommendedName>
        <fullName evidence="2">histidine kinase</fullName>
        <ecNumber evidence="2">2.7.13.3</ecNumber>
    </recommendedName>
</protein>
<dbReference type="InterPro" id="IPR005467">
    <property type="entry name" value="His_kinase_dom"/>
</dbReference>
<evidence type="ECO:0000256" key="8">
    <source>
        <dbReference type="PROSITE-ProRule" id="PRU00169"/>
    </source>
</evidence>
<keyword evidence="6" id="KW-0902">Two-component regulatory system</keyword>
<dbReference type="SMART" id="SM00388">
    <property type="entry name" value="HisKA"/>
    <property type="match status" value="1"/>
</dbReference>
<dbReference type="InterPro" id="IPR001610">
    <property type="entry name" value="PAC"/>
</dbReference>
<keyword evidence="9" id="KW-0175">Coiled coil</keyword>
<dbReference type="Gene3D" id="3.30.565.10">
    <property type="entry name" value="Histidine kinase-like ATPase, C-terminal domain"/>
    <property type="match status" value="1"/>
</dbReference>
<dbReference type="InterPro" id="IPR003594">
    <property type="entry name" value="HATPase_dom"/>
</dbReference>
<evidence type="ECO:0000313" key="16">
    <source>
        <dbReference type="Proteomes" id="UP001156903"/>
    </source>
</evidence>
<dbReference type="InterPro" id="IPR001789">
    <property type="entry name" value="Sig_transdc_resp-reg_receiver"/>
</dbReference>
<name>A0ABQ6C1N4_9BURK</name>
<dbReference type="SMART" id="SM00086">
    <property type="entry name" value="PAC"/>
    <property type="match status" value="2"/>
</dbReference>
<evidence type="ECO:0000259" key="14">
    <source>
        <dbReference type="PROSITE" id="PS50894"/>
    </source>
</evidence>
<feature type="domain" description="Response regulatory" evidence="11">
    <location>
        <begin position="1202"/>
        <end position="1324"/>
    </location>
</feature>
<evidence type="ECO:0000256" key="3">
    <source>
        <dbReference type="ARBA" id="ARBA00022553"/>
    </source>
</evidence>
<dbReference type="Pfam" id="PF01590">
    <property type="entry name" value="GAF"/>
    <property type="match status" value="1"/>
</dbReference>
<sequence>MSDLPSAAEAHDRLNTLRSLAPLEPHADATLEGLVRLAAHAWDCPVAAVFVEGPDRHWAVAVHGVEAGVLPVDLRFHVQTARQGGVLVVRDVALDPVLGEQVPWIAGWSLRFFAGATIRVDGHVVGTLCLGAPQPRSPDPSKVRLLTDLADGVAQWFLRQREWLQLCHREREHRALLDQMPGIVYRAALDPTRSMLYVSSRLRRLGYEPEQWLAQPEAWADALHPEDRGRVLDELARCRRAGEPFDLCYRLRAGDGHWRLVRDSGGPVPAGEERGGTLQGVILDLTEALTSEAVSAHSVLRALPLAVLQLDAEGAITDANFQAEHLLGLTRVQLQGRELAALRAGDASMPGGLRRPLGDGRVVEWDYWHPAGRLRAIEERRQRLADGVEVVVLTDTSHRRDESNWLRRLSQAAEQASEAIVITDLAANIEYVNQAMVETSGYARDELIGRNSRLLQSGLTPTSRYRDLWLNLMAGKPWRGFFNNRRKDGSHYIEFAVITPVRDTAGRITHFLAVKEDVTEKRRMGEDLRRYREHLDELVAQRTQELERAKQMAETASHAKSAFLATMSHEIRTPMNGVIGIADVLQLSTLDAHQQDLVDTIRESAQALLTLIDDILDFSKIEAGRLELAPAPFELRRVLEKTCDALQPVASARGVRLHAFVDPGLDPRWMGDASRVRQIVLNLVGNAIKFSSGLERPGRVSLRAQPAPGGGLRLLVRDNGIGMSGEVRQRIFRPFVQGEASTTRQYGGTGLGLAICQRLVGAMGGSIVVQSEAGRGSSFIVDLPLKPLVTESEPPLADLTGVQCHLLYDDTEVLADWSAYLHAAGAQVHLMAPDTATWPVAPAPSQVLIVPESMGLWQKPGPGMATVLLRWQPRDLPRRLADDRVALSIDGLHRDDLVQAVAMASGRQPAAGVGDSDAGQGGKNLLDASLLDLQALVGDRCVLVAEDNDINQKVVRHQLDRMGLRSEVVSDGQQALACWRREPARYALLLTDLYMPGLDGLTLARTIRAEEAAARSVREPLPIVALTANALGSEGERCLEAGMNAYLTKPVAMERLQQVMAGVFARDMGGQGRAMPTAEAVVERPDKVYDPAVLPRLVGDDPQVLQELRQQFMANADRALAEVERGVETQDWKAVGATAHRVKSSARATGAMALGDLFEQLEAAVREGRSDVAAELAGQVSGAVARLRERVEPLLGPASAESVLCVDDEPSVLTGLLAAFQAVGGPLPQTFLRGSDLLAHLPPTDTRRVLLLLDLLMPQMDGLEVIRCLGERRFEGAVVLLCSARSRLPVAAEHLLRAHGIRSLGVLHKPVDADALRTVLKHWRDAVPL</sequence>
<feature type="modified residue" description="4-aspartylphosphate" evidence="8">
    <location>
        <position position="992"/>
    </location>
</feature>
<dbReference type="InterPro" id="IPR011006">
    <property type="entry name" value="CheY-like_superfamily"/>
</dbReference>
<dbReference type="PROSITE" id="PS50109">
    <property type="entry name" value="HIS_KIN"/>
    <property type="match status" value="1"/>
</dbReference>
<evidence type="ECO:0000256" key="7">
    <source>
        <dbReference type="PROSITE-ProRule" id="PRU00110"/>
    </source>
</evidence>
<feature type="modified residue" description="4-aspartylphosphate" evidence="8">
    <location>
        <position position="1254"/>
    </location>
</feature>
<dbReference type="InterPro" id="IPR036890">
    <property type="entry name" value="HATPase_C_sf"/>
</dbReference>
<dbReference type="SUPFAM" id="SSF55874">
    <property type="entry name" value="ATPase domain of HSP90 chaperone/DNA topoisomerase II/histidine kinase"/>
    <property type="match status" value="1"/>
</dbReference>
<feature type="domain" description="Histidine kinase" evidence="10">
    <location>
        <begin position="566"/>
        <end position="787"/>
    </location>
</feature>
<feature type="domain" description="PAS" evidence="12">
    <location>
        <begin position="405"/>
        <end position="451"/>
    </location>
</feature>
<dbReference type="PANTHER" id="PTHR45339:SF5">
    <property type="entry name" value="HISTIDINE KINASE"/>
    <property type="match status" value="1"/>
</dbReference>
<dbReference type="CDD" id="cd17546">
    <property type="entry name" value="REC_hyHK_CKI1_RcsC-like"/>
    <property type="match status" value="1"/>
</dbReference>
<dbReference type="InterPro" id="IPR036097">
    <property type="entry name" value="HisK_dim/P_sf"/>
</dbReference>
<dbReference type="InterPro" id="IPR000014">
    <property type="entry name" value="PAS"/>
</dbReference>
<keyword evidence="3 8" id="KW-0597">Phosphoprotein</keyword>
<dbReference type="PRINTS" id="PR00344">
    <property type="entry name" value="BCTRLSENSOR"/>
</dbReference>
<dbReference type="Gene3D" id="3.30.450.20">
    <property type="entry name" value="PAS domain"/>
    <property type="match status" value="3"/>
</dbReference>
<feature type="domain" description="Response regulatory" evidence="11">
    <location>
        <begin position="941"/>
        <end position="1064"/>
    </location>
</feature>
<dbReference type="Gene3D" id="3.30.450.40">
    <property type="match status" value="1"/>
</dbReference>
<feature type="domain" description="PAC" evidence="13">
    <location>
        <begin position="476"/>
        <end position="530"/>
    </location>
</feature>
<dbReference type="Pfam" id="PF00512">
    <property type="entry name" value="HisKA"/>
    <property type="match status" value="1"/>
</dbReference>
<dbReference type="SMART" id="SM00448">
    <property type="entry name" value="REC"/>
    <property type="match status" value="2"/>
</dbReference>
<dbReference type="CDD" id="cd00082">
    <property type="entry name" value="HisKA"/>
    <property type="match status" value="1"/>
</dbReference>
<dbReference type="CDD" id="cd16922">
    <property type="entry name" value="HATPase_EvgS-ArcB-TorS-like"/>
    <property type="match status" value="1"/>
</dbReference>